<feature type="transmembrane region" description="Helical" evidence="1">
    <location>
        <begin position="146"/>
        <end position="167"/>
    </location>
</feature>
<keyword evidence="1" id="KW-0472">Membrane</keyword>
<protein>
    <submittedName>
        <fullName evidence="3">VanZ family protein</fullName>
    </submittedName>
</protein>
<dbReference type="PROSITE" id="PS51257">
    <property type="entry name" value="PROKAR_LIPOPROTEIN"/>
    <property type="match status" value="1"/>
</dbReference>
<feature type="transmembrane region" description="Helical" evidence="1">
    <location>
        <begin position="47"/>
        <end position="68"/>
    </location>
</feature>
<proteinExistence type="predicted"/>
<dbReference type="RefSeq" id="WP_187218709.1">
    <property type="nucleotide sequence ID" value="NZ_JABVED010000002.1"/>
</dbReference>
<keyword evidence="1" id="KW-0812">Transmembrane</keyword>
<comment type="caution">
    <text evidence="3">The sequence shown here is derived from an EMBL/GenBank/DDBJ whole genome shotgun (WGS) entry which is preliminary data.</text>
</comment>
<sequence>MRVGQDADLAERILNQPLVAAAMVAGCVVIGFAAFVLAGWRNWPRVPAVLAGFGLALALAVTLGRSGVLDPDIATMDPFRRCVENDFALASTKQRLNFYMLMPFAFFATLTVRRPLLVMISCAALSAGIELTQALIAVGVCDSQDFYNNTAGGVIAVAAAWAIGLLVPVRGRDTEPDAATTRR</sequence>
<keyword evidence="4" id="KW-1185">Reference proteome</keyword>
<organism evidence="3 4">
    <name type="scientific">Actinokineospora xionganensis</name>
    <dbReference type="NCBI Taxonomy" id="2684470"/>
    <lineage>
        <taxon>Bacteria</taxon>
        <taxon>Bacillati</taxon>
        <taxon>Actinomycetota</taxon>
        <taxon>Actinomycetes</taxon>
        <taxon>Pseudonocardiales</taxon>
        <taxon>Pseudonocardiaceae</taxon>
        <taxon>Actinokineospora</taxon>
    </lineage>
</organism>
<evidence type="ECO:0000313" key="3">
    <source>
        <dbReference type="EMBL" id="MBC6446650.1"/>
    </source>
</evidence>
<dbReference type="InterPro" id="IPR006976">
    <property type="entry name" value="VanZ-like"/>
</dbReference>
<feature type="domain" description="VanZ-like" evidence="2">
    <location>
        <begin position="95"/>
        <end position="161"/>
    </location>
</feature>
<feature type="transmembrane region" description="Helical" evidence="1">
    <location>
        <begin position="96"/>
        <end position="112"/>
    </location>
</feature>
<evidence type="ECO:0000259" key="2">
    <source>
        <dbReference type="Pfam" id="PF04892"/>
    </source>
</evidence>
<reference evidence="3 4" key="1">
    <citation type="submission" date="2020-06" db="EMBL/GenBank/DDBJ databases">
        <title>Actinokineospora xiongansis sp. nov., isolated from soil of Baiyangdian.</title>
        <authorList>
            <person name="Zhang X."/>
        </authorList>
    </citation>
    <scope>NUCLEOTIDE SEQUENCE [LARGE SCALE GENOMIC DNA]</scope>
    <source>
        <strain evidence="3 4">HBU206404</strain>
    </source>
</reference>
<dbReference type="EMBL" id="JABVED010000002">
    <property type="protein sequence ID" value="MBC6446650.1"/>
    <property type="molecule type" value="Genomic_DNA"/>
</dbReference>
<evidence type="ECO:0000256" key="1">
    <source>
        <dbReference type="SAM" id="Phobius"/>
    </source>
</evidence>
<keyword evidence="1" id="KW-1133">Transmembrane helix</keyword>
<dbReference type="Proteomes" id="UP000734823">
    <property type="component" value="Unassembled WGS sequence"/>
</dbReference>
<name>A0ABR7L1U4_9PSEU</name>
<evidence type="ECO:0000313" key="4">
    <source>
        <dbReference type="Proteomes" id="UP000734823"/>
    </source>
</evidence>
<dbReference type="Pfam" id="PF04892">
    <property type="entry name" value="VanZ"/>
    <property type="match status" value="1"/>
</dbReference>
<feature type="transmembrane region" description="Helical" evidence="1">
    <location>
        <begin position="18"/>
        <end position="40"/>
    </location>
</feature>
<gene>
    <name evidence="3" type="ORF">GPZ80_05615</name>
</gene>
<feature type="transmembrane region" description="Helical" evidence="1">
    <location>
        <begin position="117"/>
        <end position="140"/>
    </location>
</feature>
<accession>A0ABR7L1U4</accession>